<accession>A0A3G9ITI6</accession>
<dbReference type="PANTHER" id="PTHR42711">
    <property type="entry name" value="ABC TRANSPORTER ATP-BINDING PROTEIN"/>
    <property type="match status" value="1"/>
</dbReference>
<evidence type="ECO:0000313" key="4">
    <source>
        <dbReference type="EMBL" id="BBH22187.1"/>
    </source>
</evidence>
<dbReference type="AlphaFoldDB" id="A0A3G9ITI6"/>
<dbReference type="InterPro" id="IPR003439">
    <property type="entry name" value="ABC_transporter-like_ATP-bd"/>
</dbReference>
<dbReference type="PROSITE" id="PS00211">
    <property type="entry name" value="ABC_TRANSPORTER_1"/>
    <property type="match status" value="1"/>
</dbReference>
<evidence type="ECO:0000256" key="2">
    <source>
        <dbReference type="ARBA" id="ARBA00022741"/>
    </source>
</evidence>
<reference evidence="4 5" key="1">
    <citation type="submission" date="2018-11" db="EMBL/GenBank/DDBJ databases">
        <title>Complete genome sequence of Paenibacillus baekrokdamisoli strain KCTC 33723.</title>
        <authorList>
            <person name="Kang S.W."/>
            <person name="Lee K.C."/>
            <person name="Kim K.K."/>
            <person name="Kim J.S."/>
            <person name="Kim D.S."/>
            <person name="Ko S.H."/>
            <person name="Yang S.H."/>
            <person name="Lee J.S."/>
        </authorList>
    </citation>
    <scope>NUCLEOTIDE SEQUENCE [LARGE SCALE GENOMIC DNA]</scope>
    <source>
        <strain evidence="4 5">KCTC 33723</strain>
    </source>
</reference>
<dbReference type="RefSeq" id="WP_125659865.1">
    <property type="nucleotide sequence ID" value="NZ_AP019308.1"/>
</dbReference>
<keyword evidence="5" id="KW-1185">Reference proteome</keyword>
<proteinExistence type="predicted"/>
<evidence type="ECO:0000313" key="5">
    <source>
        <dbReference type="Proteomes" id="UP000275368"/>
    </source>
</evidence>
<keyword evidence="3 4" id="KW-0067">ATP-binding</keyword>
<keyword evidence="1" id="KW-0813">Transport</keyword>
<dbReference type="GO" id="GO:0016887">
    <property type="term" value="F:ATP hydrolysis activity"/>
    <property type="evidence" value="ECO:0007669"/>
    <property type="project" value="InterPro"/>
</dbReference>
<dbReference type="InterPro" id="IPR050763">
    <property type="entry name" value="ABC_transporter_ATP-binding"/>
</dbReference>
<dbReference type="PROSITE" id="PS50893">
    <property type="entry name" value="ABC_TRANSPORTER_2"/>
    <property type="match status" value="1"/>
</dbReference>
<organism evidence="4 5">
    <name type="scientific">Paenibacillus baekrokdamisoli</name>
    <dbReference type="NCBI Taxonomy" id="1712516"/>
    <lineage>
        <taxon>Bacteria</taxon>
        <taxon>Bacillati</taxon>
        <taxon>Bacillota</taxon>
        <taxon>Bacilli</taxon>
        <taxon>Bacillales</taxon>
        <taxon>Paenibacillaceae</taxon>
        <taxon>Paenibacillus</taxon>
    </lineage>
</organism>
<dbReference type="SUPFAM" id="SSF52540">
    <property type="entry name" value="P-loop containing nucleoside triphosphate hydrolases"/>
    <property type="match status" value="1"/>
</dbReference>
<dbReference type="InterPro" id="IPR003593">
    <property type="entry name" value="AAA+_ATPase"/>
</dbReference>
<keyword evidence="2" id="KW-0547">Nucleotide-binding</keyword>
<dbReference type="OrthoDB" id="9804819at2"/>
<evidence type="ECO:0000256" key="3">
    <source>
        <dbReference type="ARBA" id="ARBA00022840"/>
    </source>
</evidence>
<dbReference type="InterPro" id="IPR027417">
    <property type="entry name" value="P-loop_NTPase"/>
</dbReference>
<dbReference type="KEGG" id="pbk:Back11_35320"/>
<dbReference type="InterPro" id="IPR017871">
    <property type="entry name" value="ABC_transporter-like_CS"/>
</dbReference>
<gene>
    <name evidence="4" type="ORF">Back11_35320</name>
</gene>
<dbReference type="PANTHER" id="PTHR42711:SF1">
    <property type="entry name" value="ABC-TRANSPORT PROTEIN, ATP-BINDING COMPONENT"/>
    <property type="match status" value="1"/>
</dbReference>
<dbReference type="Proteomes" id="UP000275368">
    <property type="component" value="Chromosome"/>
</dbReference>
<dbReference type="Gene3D" id="3.40.50.300">
    <property type="entry name" value="P-loop containing nucleotide triphosphate hydrolases"/>
    <property type="match status" value="1"/>
</dbReference>
<evidence type="ECO:0000256" key="1">
    <source>
        <dbReference type="ARBA" id="ARBA00022448"/>
    </source>
</evidence>
<dbReference type="GO" id="GO:0005524">
    <property type="term" value="F:ATP binding"/>
    <property type="evidence" value="ECO:0007669"/>
    <property type="project" value="UniProtKB-KW"/>
</dbReference>
<sequence length="324" mass="36526">MIAVSHLSKQFKTPVTKEGRFKGIRTLLSRDYRIKEAVSDISFSIEPGEFVGYIGPNGAGKSTTIKMLSGILHPSSGEVQIAGMNPHRERRQVARRLGVLFGQRTQLWWDLPVCDSFDILAAMYGLSSEAKANQLNQLVDLLDLSPFMDTPVRKLSLGQRMRADIVAALLHNPDILFLDEPTIGLDLIAKRNIREFLRSINLELGKTILLTTHDMDDIEQLCGRVIVINDGRLGFDGTIDGLRRRIGLPTLIRVTYRNAIMLHDLQTEDSSLKIISHEDRSLTVACNREQLTAMDALKRLEQLGEIEDVHMDEPDFEDVVHRVY</sequence>
<name>A0A3G9ITI6_9BACL</name>
<dbReference type="Pfam" id="PF00005">
    <property type="entry name" value="ABC_tran"/>
    <property type="match status" value="1"/>
</dbReference>
<dbReference type="EMBL" id="AP019308">
    <property type="protein sequence ID" value="BBH22187.1"/>
    <property type="molecule type" value="Genomic_DNA"/>
</dbReference>
<dbReference type="SMART" id="SM00382">
    <property type="entry name" value="AAA"/>
    <property type="match status" value="1"/>
</dbReference>
<protein>
    <submittedName>
        <fullName evidence="4">ABC transporter ATP-binding protein</fullName>
    </submittedName>
</protein>